<keyword evidence="2" id="KW-1185">Reference proteome</keyword>
<feature type="non-terminal residue" evidence="1">
    <location>
        <position position="102"/>
    </location>
</feature>
<dbReference type="Proteomes" id="UP001594351">
    <property type="component" value="Unassembled WGS sequence"/>
</dbReference>
<accession>A0ABV6Z5A5</accession>
<evidence type="ECO:0000313" key="1">
    <source>
        <dbReference type="EMBL" id="MFC1853629.1"/>
    </source>
</evidence>
<protein>
    <submittedName>
        <fullName evidence="1">Uncharacterized protein</fullName>
    </submittedName>
</protein>
<sequence length="102" mass="11356">MINNTNLKRYDRLSIKSLNTQFMNHVMTGMNCSPFEASALLECVYDVFGSLFDSSQCPKPGQIQISVVDMSVPPNVPLENAKQVLVTLTLDAGDEDLMTRKE</sequence>
<reference evidence="1 2" key="1">
    <citation type="submission" date="2024-09" db="EMBL/GenBank/DDBJ databases">
        <title>Laminarin stimulates single cell rates of sulfate reduction while oxygen inhibits transcriptomic activity in coastal marine sediment.</title>
        <authorList>
            <person name="Lindsay M."/>
            <person name="Orcutt B."/>
            <person name="Emerson D."/>
            <person name="Stepanauskas R."/>
            <person name="D'Angelo T."/>
        </authorList>
    </citation>
    <scope>NUCLEOTIDE SEQUENCE [LARGE SCALE GENOMIC DNA]</scope>
    <source>
        <strain evidence="1">SAG AM-311-K15</strain>
    </source>
</reference>
<gene>
    <name evidence="1" type="ORF">ACFL27_25880</name>
</gene>
<evidence type="ECO:0000313" key="2">
    <source>
        <dbReference type="Proteomes" id="UP001594351"/>
    </source>
</evidence>
<organism evidence="1 2">
    <name type="scientific">candidate division CSSED10-310 bacterium</name>
    <dbReference type="NCBI Taxonomy" id="2855610"/>
    <lineage>
        <taxon>Bacteria</taxon>
        <taxon>Bacteria division CSSED10-310</taxon>
    </lineage>
</organism>
<dbReference type="EMBL" id="JBHPBY010000555">
    <property type="protein sequence ID" value="MFC1853629.1"/>
    <property type="molecule type" value="Genomic_DNA"/>
</dbReference>
<comment type="caution">
    <text evidence="1">The sequence shown here is derived from an EMBL/GenBank/DDBJ whole genome shotgun (WGS) entry which is preliminary data.</text>
</comment>
<proteinExistence type="predicted"/>
<name>A0ABV6Z5A5_UNCC1</name>